<dbReference type="Proteomes" id="UP000481043">
    <property type="component" value="Unassembled WGS sequence"/>
</dbReference>
<reference evidence="2 3" key="1">
    <citation type="submission" date="2020-02" db="EMBL/GenBank/DDBJ databases">
        <title>Bacillus aquiflavi sp. nov., isolated from yellow water of strong flavor Chinese baijiu in Yibin region of China.</title>
        <authorList>
            <person name="Xie J."/>
        </authorList>
    </citation>
    <scope>NUCLEOTIDE SEQUENCE [LARGE SCALE GENOMIC DNA]</scope>
    <source>
        <strain evidence="2 3">SA4</strain>
    </source>
</reference>
<evidence type="ECO:0000313" key="2">
    <source>
        <dbReference type="EMBL" id="NEY74171.1"/>
    </source>
</evidence>
<evidence type="ECO:0000313" key="3">
    <source>
        <dbReference type="Proteomes" id="UP000481043"/>
    </source>
</evidence>
<name>A0A6M0QCT7_9BACI</name>
<dbReference type="RefSeq" id="WP_163182036.1">
    <property type="nucleotide sequence ID" value="NZ_JAAIWM010000015.1"/>
</dbReference>
<keyword evidence="3" id="KW-1185">Reference proteome</keyword>
<accession>A0A6M0QCT7</accession>
<feature type="transmembrane region" description="Helical" evidence="1">
    <location>
        <begin position="127"/>
        <end position="145"/>
    </location>
</feature>
<dbReference type="NCBIfam" id="NF041644">
    <property type="entry name" value="CBO0543_fam"/>
    <property type="match status" value="1"/>
</dbReference>
<protein>
    <submittedName>
        <fullName evidence="2">Uncharacterized protein</fullName>
    </submittedName>
</protein>
<keyword evidence="1" id="KW-0472">Membrane</keyword>
<feature type="transmembrane region" description="Helical" evidence="1">
    <location>
        <begin position="98"/>
        <end position="121"/>
    </location>
</feature>
<organism evidence="2 3">
    <name type="scientific">Bacillus mesophilus</name>
    <dbReference type="NCBI Taxonomy" id="1808955"/>
    <lineage>
        <taxon>Bacteria</taxon>
        <taxon>Bacillati</taxon>
        <taxon>Bacillota</taxon>
        <taxon>Bacilli</taxon>
        <taxon>Bacillales</taxon>
        <taxon>Bacillaceae</taxon>
        <taxon>Bacillus</taxon>
    </lineage>
</organism>
<dbReference type="EMBL" id="JAAIWM010000015">
    <property type="protein sequence ID" value="NEY74171.1"/>
    <property type="molecule type" value="Genomic_DNA"/>
</dbReference>
<feature type="transmembrane region" description="Helical" evidence="1">
    <location>
        <begin position="26"/>
        <end position="45"/>
    </location>
</feature>
<dbReference type="InterPro" id="IPR048147">
    <property type="entry name" value="CBO0543-like"/>
</dbReference>
<evidence type="ECO:0000256" key="1">
    <source>
        <dbReference type="SAM" id="Phobius"/>
    </source>
</evidence>
<comment type="caution">
    <text evidence="2">The sequence shown here is derived from an EMBL/GenBank/DDBJ whole genome shotgun (WGS) entry which is preliminary data.</text>
</comment>
<keyword evidence="1" id="KW-0812">Transmembrane</keyword>
<proteinExistence type="predicted"/>
<sequence length="176" mass="21215">MLNALYAAIWLFALWKWGDWENWRNYYPTILYFIIGDFLYLYLLSDAYPMWRYVPPIIDEEMGVTNSHVSLSVMLIKYPATILIFLSKFPTENTWKKILYILGWVSLYGVNELIDLNLGTIEHYNGWNFWWSSLFNLVLFSILRVHYRQPPLAWLLSMIFMVILWNIFNVPSYVFR</sequence>
<keyword evidence="1" id="KW-1133">Transmembrane helix</keyword>
<feature type="transmembrane region" description="Helical" evidence="1">
    <location>
        <begin position="152"/>
        <end position="168"/>
    </location>
</feature>
<dbReference type="AlphaFoldDB" id="A0A6M0QCT7"/>
<gene>
    <name evidence="2" type="ORF">G4D63_20950</name>
</gene>
<feature type="transmembrane region" description="Helical" evidence="1">
    <location>
        <begin position="65"/>
        <end position="86"/>
    </location>
</feature>